<feature type="region of interest" description="Disordered" evidence="1">
    <location>
        <begin position="18"/>
        <end position="112"/>
    </location>
</feature>
<gene>
    <name evidence="2" type="ORF">MNOR_LOCUS19369</name>
</gene>
<feature type="compositionally biased region" description="Polar residues" evidence="1">
    <location>
        <begin position="67"/>
        <end position="77"/>
    </location>
</feature>
<comment type="caution">
    <text evidence="2">The sequence shown here is derived from an EMBL/GenBank/DDBJ whole genome shotgun (WGS) entry which is preliminary data.</text>
</comment>
<protein>
    <submittedName>
        <fullName evidence="2">Uncharacterized protein</fullName>
    </submittedName>
</protein>
<evidence type="ECO:0000313" key="2">
    <source>
        <dbReference type="EMBL" id="CAL4110250.1"/>
    </source>
</evidence>
<evidence type="ECO:0000313" key="3">
    <source>
        <dbReference type="Proteomes" id="UP001497623"/>
    </source>
</evidence>
<dbReference type="EMBL" id="CAXKWB010014346">
    <property type="protein sequence ID" value="CAL4110250.1"/>
    <property type="molecule type" value="Genomic_DNA"/>
</dbReference>
<proteinExistence type="predicted"/>
<reference evidence="2 3" key="1">
    <citation type="submission" date="2024-05" db="EMBL/GenBank/DDBJ databases">
        <authorList>
            <person name="Wallberg A."/>
        </authorList>
    </citation>
    <scope>NUCLEOTIDE SEQUENCE [LARGE SCALE GENOMIC DNA]</scope>
</reference>
<evidence type="ECO:0000256" key="1">
    <source>
        <dbReference type="SAM" id="MobiDB-lite"/>
    </source>
</evidence>
<keyword evidence="3" id="KW-1185">Reference proteome</keyword>
<dbReference type="AlphaFoldDB" id="A0AAV2R5T5"/>
<sequence>HQRFPRFSVSLAEARHKHIGELSTATMSDQPTSPSAQMSSPVPATPEPTTPGRSTPGSRRRRRSSRASNYDPVTSSPGRDLPAFEDESEFQGNAPVDEEDEGDDLFGDNMEK</sequence>
<feature type="compositionally biased region" description="Polar residues" evidence="1">
    <location>
        <begin position="23"/>
        <end position="42"/>
    </location>
</feature>
<accession>A0AAV2R5T5</accession>
<name>A0AAV2R5T5_MEGNR</name>
<feature type="compositionally biased region" description="Acidic residues" evidence="1">
    <location>
        <begin position="96"/>
        <end position="106"/>
    </location>
</feature>
<dbReference type="Proteomes" id="UP001497623">
    <property type="component" value="Unassembled WGS sequence"/>
</dbReference>
<feature type="non-terminal residue" evidence="2">
    <location>
        <position position="1"/>
    </location>
</feature>
<organism evidence="2 3">
    <name type="scientific">Meganyctiphanes norvegica</name>
    <name type="common">Northern krill</name>
    <name type="synonym">Thysanopoda norvegica</name>
    <dbReference type="NCBI Taxonomy" id="48144"/>
    <lineage>
        <taxon>Eukaryota</taxon>
        <taxon>Metazoa</taxon>
        <taxon>Ecdysozoa</taxon>
        <taxon>Arthropoda</taxon>
        <taxon>Crustacea</taxon>
        <taxon>Multicrustacea</taxon>
        <taxon>Malacostraca</taxon>
        <taxon>Eumalacostraca</taxon>
        <taxon>Eucarida</taxon>
        <taxon>Euphausiacea</taxon>
        <taxon>Euphausiidae</taxon>
        <taxon>Meganyctiphanes</taxon>
    </lineage>
</organism>